<proteinExistence type="predicted"/>
<dbReference type="InterPro" id="IPR036691">
    <property type="entry name" value="Endo/exonu/phosph_ase_sf"/>
</dbReference>
<dbReference type="SUPFAM" id="SSF56219">
    <property type="entry name" value="DNase I-like"/>
    <property type="match status" value="1"/>
</dbReference>
<comment type="caution">
    <text evidence="3">The sequence shown here is derived from an EMBL/GenBank/DDBJ whole genome shotgun (WGS) entry which is preliminary data.</text>
</comment>
<evidence type="ECO:0000313" key="3">
    <source>
        <dbReference type="EMBL" id="KAL3683478.1"/>
    </source>
</evidence>
<feature type="coiled-coil region" evidence="1">
    <location>
        <begin position="253"/>
        <end position="312"/>
    </location>
</feature>
<dbReference type="InterPro" id="IPR000477">
    <property type="entry name" value="RT_dom"/>
</dbReference>
<gene>
    <name evidence="3" type="ORF">R1sor_001500</name>
</gene>
<dbReference type="SUPFAM" id="SSF56672">
    <property type="entry name" value="DNA/RNA polymerases"/>
    <property type="match status" value="1"/>
</dbReference>
<reference evidence="3 4" key="1">
    <citation type="submission" date="2024-09" db="EMBL/GenBank/DDBJ databases">
        <title>Chromosome-scale assembly of Riccia sorocarpa.</title>
        <authorList>
            <person name="Paukszto L."/>
        </authorList>
    </citation>
    <scope>NUCLEOTIDE SEQUENCE [LARGE SCALE GENOMIC DNA]</scope>
    <source>
        <strain evidence="3">LP-2024</strain>
        <tissue evidence="3">Aerial parts of the thallus</tissue>
    </source>
</reference>
<dbReference type="PANTHER" id="PTHR31635:SF196">
    <property type="entry name" value="REVERSE TRANSCRIPTASE DOMAIN-CONTAINING PROTEIN-RELATED"/>
    <property type="match status" value="1"/>
</dbReference>
<dbReference type="PROSITE" id="PS50031">
    <property type="entry name" value="EH"/>
    <property type="match status" value="1"/>
</dbReference>
<dbReference type="PANTHER" id="PTHR31635">
    <property type="entry name" value="REVERSE TRANSCRIPTASE DOMAIN-CONTAINING PROTEIN-RELATED"/>
    <property type="match status" value="1"/>
</dbReference>
<organism evidence="3 4">
    <name type="scientific">Riccia sorocarpa</name>
    <dbReference type="NCBI Taxonomy" id="122646"/>
    <lineage>
        <taxon>Eukaryota</taxon>
        <taxon>Viridiplantae</taxon>
        <taxon>Streptophyta</taxon>
        <taxon>Embryophyta</taxon>
        <taxon>Marchantiophyta</taxon>
        <taxon>Marchantiopsida</taxon>
        <taxon>Marchantiidae</taxon>
        <taxon>Marchantiales</taxon>
        <taxon>Ricciaceae</taxon>
        <taxon>Riccia</taxon>
    </lineage>
</organism>
<dbReference type="InterPro" id="IPR043502">
    <property type="entry name" value="DNA/RNA_pol_sf"/>
</dbReference>
<dbReference type="EMBL" id="JBJQOH010000006">
    <property type="protein sequence ID" value="KAL3683478.1"/>
    <property type="molecule type" value="Genomic_DNA"/>
</dbReference>
<name>A0ABD3GW57_9MARC</name>
<feature type="domain" description="EH" evidence="2">
    <location>
        <begin position="199"/>
        <end position="242"/>
    </location>
</feature>
<sequence>MPLLLIVKIQEWLSNYTVEGKAGAAVVIRNKNWRILEKGVKGDGRVAWVRVATEKGEIGFISVHGPRERGRRRDLWKWLEEKWDKGNWFFGGDWNSVETCEDSVGESPVQHGSERRRWQHLMAHQDLDDCWLATARREGPHFTRQQQVNERLDQARLDRIYYTKNEMWEGMQMYVHHDARVRLSDHRPVVVSFEKEENRGRRYCNYFKTPPELVQKPEIQQQIQEVWRNSGLPAEDLRRNWDWRWTEVRQILIAEAAKERKKTQEQRNKLQELENIRKRIAAGRDTTPSADLERLDVEIKTLELEREKELQRWSKTRWLGLADAPSKFFFSIVRTRKAKEEIMCLKAEDGRILTSQDEILRELHNFYTRLFQEDEISVQDAEKMEQVLANVENKLTEEQNGRLITRPEETEIKSLVAELKKEKAPGLDGMTAEALHSLGDAAEADVQAMIWYFWNTGQITWKQQQGVIKLLPKEGDKQLIKNWRPISLLNLGYKIIAKLLANRLKIFLPELVHSQQKGFVPGRVITDNVLAFQVGQEWAKKSKQPTLFVKLDFEKAYDRVVTRLSVEDHGCDGNSWKIHPSNKRASGGGYIQTSCHGYFLT</sequence>
<keyword evidence="4" id="KW-1185">Reference proteome</keyword>
<keyword evidence="1" id="KW-0175">Coiled coil</keyword>
<dbReference type="InterPro" id="IPR000261">
    <property type="entry name" value="EH_dom"/>
</dbReference>
<protein>
    <recommendedName>
        <fullName evidence="2">EH domain-containing protein</fullName>
    </recommendedName>
</protein>
<dbReference type="Proteomes" id="UP001633002">
    <property type="component" value="Unassembled WGS sequence"/>
</dbReference>
<evidence type="ECO:0000259" key="2">
    <source>
        <dbReference type="PROSITE" id="PS50031"/>
    </source>
</evidence>
<dbReference type="AlphaFoldDB" id="A0ABD3GW57"/>
<evidence type="ECO:0000256" key="1">
    <source>
        <dbReference type="SAM" id="Coils"/>
    </source>
</evidence>
<dbReference type="CDD" id="cd01650">
    <property type="entry name" value="RT_nLTR_like"/>
    <property type="match status" value="1"/>
</dbReference>
<dbReference type="Pfam" id="PF00078">
    <property type="entry name" value="RVT_1"/>
    <property type="match status" value="1"/>
</dbReference>
<dbReference type="Gene3D" id="3.60.10.10">
    <property type="entry name" value="Endonuclease/exonuclease/phosphatase"/>
    <property type="match status" value="1"/>
</dbReference>
<accession>A0ABD3GW57</accession>
<evidence type="ECO:0000313" key="4">
    <source>
        <dbReference type="Proteomes" id="UP001633002"/>
    </source>
</evidence>